<proteinExistence type="predicted"/>
<evidence type="ECO:0000313" key="1">
    <source>
        <dbReference type="EMBL" id="KFB66645.1"/>
    </source>
</evidence>
<sequence length="216" mass="23564">MITVDVRGLDAVRAALLGLERQLPFILSRAINTAAFAARKAEQQEMGRVFHTPAPWLTRQVRVTMATKENLTATVQFDTPKAQAIVSPHVVSGARGLKPYERVLMSMGVLPAGMRAVPADGIRGANGDPSKSTVNRIIQGLRAGKGSGYFVIRRAGRRLAPGIWLKTKSGKVRPQFLFVKQATYRSRFDFTGVGEAEARQRLVSAVEAEIVRALRG</sequence>
<accession>A0A084XW01</accession>
<reference evidence="1 2" key="1">
    <citation type="submission" date="2014-07" db="EMBL/GenBank/DDBJ databases">
        <title>Expanding our view of genomic diversity in Candidatus Accumulibacter clades.</title>
        <authorList>
            <person name="Skennerton C.T."/>
            <person name="Barr J.J."/>
            <person name="Slater F.R."/>
            <person name="Bond P.L."/>
            <person name="Tyson G.W."/>
        </authorList>
    </citation>
    <scope>NUCLEOTIDE SEQUENCE [LARGE SCALE GENOMIC DNA]</scope>
    <source>
        <strain evidence="2">SK-01</strain>
    </source>
</reference>
<dbReference type="STRING" id="1457154.CAPSK01_004010"/>
<name>A0A084XW01_9PROT</name>
<dbReference type="RefSeq" id="WP_034929659.1">
    <property type="nucleotide sequence ID" value="NZ_JDSS02000039.1"/>
</dbReference>
<dbReference type="EMBL" id="JDSS02000039">
    <property type="protein sequence ID" value="KFB66645.1"/>
    <property type="molecule type" value="Genomic_DNA"/>
</dbReference>
<protein>
    <submittedName>
        <fullName evidence="1">Uncharacterized protein</fullName>
    </submittedName>
</protein>
<comment type="caution">
    <text evidence="1">The sequence shown here is derived from an EMBL/GenBank/DDBJ whole genome shotgun (WGS) entry which is preliminary data.</text>
</comment>
<dbReference type="Proteomes" id="UP000019812">
    <property type="component" value="Unassembled WGS sequence"/>
</dbReference>
<dbReference type="AlphaFoldDB" id="A0A084XW01"/>
<organism evidence="1 2">
    <name type="scientific">Candidatus Accumulibacter vicinus</name>
    <dbReference type="NCBI Taxonomy" id="2954382"/>
    <lineage>
        <taxon>Bacteria</taxon>
        <taxon>Pseudomonadati</taxon>
        <taxon>Pseudomonadota</taxon>
        <taxon>Betaproteobacteria</taxon>
        <taxon>Candidatus Accumulibacter</taxon>
    </lineage>
</organism>
<gene>
    <name evidence="1" type="ORF">CAPSK01_004010</name>
</gene>
<evidence type="ECO:0000313" key="2">
    <source>
        <dbReference type="Proteomes" id="UP000019812"/>
    </source>
</evidence>